<feature type="signal peptide" evidence="2">
    <location>
        <begin position="1"/>
        <end position="16"/>
    </location>
</feature>
<dbReference type="HOGENOM" id="CLU_625604_0_0_1"/>
<keyword evidence="4" id="KW-1185">Reference proteome</keyword>
<feature type="compositionally biased region" description="Polar residues" evidence="1">
    <location>
        <begin position="266"/>
        <end position="275"/>
    </location>
</feature>
<dbReference type="Proteomes" id="UP000006352">
    <property type="component" value="Unassembled WGS sequence"/>
</dbReference>
<evidence type="ECO:0000256" key="2">
    <source>
        <dbReference type="SAM" id="SignalP"/>
    </source>
</evidence>
<feature type="compositionally biased region" description="Basic and acidic residues" evidence="1">
    <location>
        <begin position="281"/>
        <end position="299"/>
    </location>
</feature>
<dbReference type="EMBL" id="HE796919">
    <property type="protein sequence ID" value="CCL99185.1"/>
    <property type="molecule type" value="Genomic_DNA"/>
</dbReference>
<dbReference type="GeneID" id="24094096"/>
<dbReference type="InParanoid" id="J4GJJ8"/>
<feature type="region of interest" description="Disordered" evidence="1">
    <location>
        <begin position="262"/>
        <end position="330"/>
    </location>
</feature>
<evidence type="ECO:0000313" key="3">
    <source>
        <dbReference type="EMBL" id="CCL99185.1"/>
    </source>
</evidence>
<proteinExistence type="predicted"/>
<dbReference type="RefSeq" id="XP_012178468.1">
    <property type="nucleotide sequence ID" value="XM_012323078.1"/>
</dbReference>
<evidence type="ECO:0000313" key="4">
    <source>
        <dbReference type="Proteomes" id="UP000006352"/>
    </source>
</evidence>
<name>J4GJJ8_9APHY</name>
<dbReference type="AlphaFoldDB" id="J4GJJ8"/>
<gene>
    <name evidence="3" type="ORF">FIBRA_01200</name>
</gene>
<keyword evidence="2" id="KW-0732">Signal</keyword>
<evidence type="ECO:0000256" key="1">
    <source>
        <dbReference type="SAM" id="MobiDB-lite"/>
    </source>
</evidence>
<feature type="chain" id="PRO_5003778993" evidence="2">
    <location>
        <begin position="17"/>
        <end position="438"/>
    </location>
</feature>
<reference evidence="3 4" key="1">
    <citation type="journal article" date="2012" name="Appl. Environ. Microbiol.">
        <title>Short-read sequencing for genomic analysis of the brown rot fungus Fibroporia radiculosa.</title>
        <authorList>
            <person name="Tang J.D."/>
            <person name="Perkins A.D."/>
            <person name="Sonstegard T.S."/>
            <person name="Schroeder S.G."/>
            <person name="Burgess S.C."/>
            <person name="Diehl S.V."/>
        </authorList>
    </citation>
    <scope>NUCLEOTIDE SEQUENCE [LARGE SCALE GENOMIC DNA]</scope>
    <source>
        <strain evidence="3 4">TFFH 294</strain>
    </source>
</reference>
<dbReference type="OrthoDB" id="2757320at2759"/>
<organism evidence="3 4">
    <name type="scientific">Fibroporia radiculosa</name>
    <dbReference type="NCBI Taxonomy" id="599839"/>
    <lineage>
        <taxon>Eukaryota</taxon>
        <taxon>Fungi</taxon>
        <taxon>Dikarya</taxon>
        <taxon>Basidiomycota</taxon>
        <taxon>Agaricomycotina</taxon>
        <taxon>Agaricomycetes</taxon>
        <taxon>Polyporales</taxon>
        <taxon>Fibroporiaceae</taxon>
        <taxon>Fibroporia</taxon>
    </lineage>
</organism>
<sequence length="438" mass="48343">MHRALLIAELVNMIMGNLCDDDNDIYYADIGALAQTCWAFSGPALDILWHTQPGIANLVKYMPDDLWEESGVTYQNVLPEKSLTFRRAILPGDWTRFHVYARRIRRLKPESSNCTGHDNLYTPVVVLANHVYRALSASRPPSILFPNIRELTACRRACAPSCFDYSIMFLGPSVTKVKLSSSIADSTLNALLGSLPRLCPRLQCLSTDLRFMRVPPKHLPFPPGSFGSLKSLRSFSIICDVPMLWETFAELSSARRLSRLAFSSEQSARPPTSTEPGLLLGRHDRPPQSDGGGSHDADRGFGTSESWRRFGSTRTAESRSRSRLATRLSAPPASRSSVLRDLYVLANLRVLEVRPAEVAAMLSELFPNLRRIVVPENSNYGFAWGDAERHLKANAAAHALPTGEQVGSDADVDSPLAASTLPGRARCASALRAPYEHK</sequence>
<accession>J4GJJ8</accession>
<protein>
    <submittedName>
        <fullName evidence="3">Uncharacterized protein</fullName>
    </submittedName>
</protein>